<keyword evidence="3" id="KW-1185">Reference proteome</keyword>
<dbReference type="EMBL" id="FNIA01000030">
    <property type="protein sequence ID" value="SDN37434.1"/>
    <property type="molecule type" value="Genomic_DNA"/>
</dbReference>
<dbReference type="CDD" id="cd01127">
    <property type="entry name" value="TrwB_TraG_TraD_VirD4"/>
    <property type="match status" value="1"/>
</dbReference>
<organism evidence="2 3">
    <name type="scientific">Haloarchaeobius iranensis</name>
    <dbReference type="NCBI Taxonomy" id="996166"/>
    <lineage>
        <taxon>Archaea</taxon>
        <taxon>Methanobacteriati</taxon>
        <taxon>Methanobacteriota</taxon>
        <taxon>Stenosarchaea group</taxon>
        <taxon>Halobacteria</taxon>
        <taxon>Halobacteriales</taxon>
        <taxon>Halorubellaceae</taxon>
        <taxon>Haloarchaeobius</taxon>
    </lineage>
</organism>
<dbReference type="InterPro" id="IPR051162">
    <property type="entry name" value="T4SS_component"/>
</dbReference>
<dbReference type="InterPro" id="IPR027417">
    <property type="entry name" value="P-loop_NTPase"/>
</dbReference>
<evidence type="ECO:0000256" key="1">
    <source>
        <dbReference type="SAM" id="MobiDB-lite"/>
    </source>
</evidence>
<feature type="non-terminal residue" evidence="2">
    <location>
        <position position="1"/>
    </location>
</feature>
<dbReference type="AlphaFoldDB" id="A0A1H0AVP0"/>
<gene>
    <name evidence="2" type="ORF">SAMN05192554_13027</name>
</gene>
<dbReference type="Gene3D" id="3.40.50.300">
    <property type="entry name" value="P-loop containing nucleotide triphosphate hydrolases"/>
    <property type="match status" value="1"/>
</dbReference>
<evidence type="ECO:0000313" key="2">
    <source>
        <dbReference type="EMBL" id="SDN37434.1"/>
    </source>
</evidence>
<feature type="compositionally biased region" description="Acidic residues" evidence="1">
    <location>
        <begin position="313"/>
        <end position="325"/>
    </location>
</feature>
<dbReference type="SUPFAM" id="SSF52540">
    <property type="entry name" value="P-loop containing nucleoside triphosphate hydrolases"/>
    <property type="match status" value="1"/>
</dbReference>
<evidence type="ECO:0008006" key="4">
    <source>
        <dbReference type="Google" id="ProtNLM"/>
    </source>
</evidence>
<protein>
    <recommendedName>
        <fullName evidence="4">TraD/TraG TraM recognition site domain-containing protein</fullName>
    </recommendedName>
</protein>
<feature type="region of interest" description="Disordered" evidence="1">
    <location>
        <begin position="302"/>
        <end position="330"/>
    </location>
</feature>
<reference evidence="2 3" key="1">
    <citation type="submission" date="2016-10" db="EMBL/GenBank/DDBJ databases">
        <authorList>
            <person name="de Groot N.N."/>
        </authorList>
    </citation>
    <scope>NUCLEOTIDE SEQUENCE [LARGE SCALE GENOMIC DNA]</scope>
    <source>
        <strain evidence="3">EB21,IBRC-M 10013,KCTC 4048</strain>
    </source>
</reference>
<dbReference type="PANTHER" id="PTHR30121">
    <property type="entry name" value="UNCHARACTERIZED PROTEIN YJGR-RELATED"/>
    <property type="match status" value="1"/>
</dbReference>
<feature type="region of interest" description="Disordered" evidence="1">
    <location>
        <begin position="255"/>
        <end position="280"/>
    </location>
</feature>
<accession>A0A1H0AVP0</accession>
<sequence length="652" mass="72895">IIRYMVKALYDPVNGDDAFSHRDLHAALRQLHERQTAPAVSDPDLEKMLAGVTANSARSFDEIMQGVANRIEKIPIDQRLAAIFDHVPEEGDPHFDLVDYLDENVVVILDTGSLRPAAQRVLTLLVLSNLWTALRRRLNRSDGDPPLANLYIEEAASVADSDLLQELLAQARSFGCAVTLAMQFPAQLKNEERIYDEILNNVSTVVTGNVPRDRELAVRLATDDMDARDVGNRLRALQRGQWLVKLPAAYGQPEPRPFTVESVAPPAGHPAHDHTPSRSEEWAFQDATLDVHERTLETAGLLLGSPSVRRDDAEEFQDGSEENQAVDDGTRVDSALPYTQRMPSTVDYEESIHALRCTECENRYDPDIAGMERAISCCSSLEETDRDDIPVCNLNLKLTPEERAVSEWSTDQLLFLQAVYNAQQLRYESLEYDLLKDSMIRLQEYVGIDSGDVQDLVDADLLRHDTDHPHRLFTVSPEGRTEIGESYRQGVDYGHGAGDLEESSHHVFAIEVGRLYLEQAYARNPESPVVEVVPYHDIDEGRRLDLAGVDEDGEIIVAAEAERINHDIHRAVPEDFDKMADCDVEDTIWFVTNRSAGHEVLSVLNDPPEGDPRVEKTYSEGTPPQQFTIETPGLTAIYPLGYVQGTLLDDDS</sequence>
<dbReference type="PANTHER" id="PTHR30121:SF6">
    <property type="entry name" value="SLR6007 PROTEIN"/>
    <property type="match status" value="1"/>
</dbReference>
<feature type="region of interest" description="Disordered" evidence="1">
    <location>
        <begin position="606"/>
        <end position="625"/>
    </location>
</feature>
<evidence type="ECO:0000313" key="3">
    <source>
        <dbReference type="Proteomes" id="UP000199370"/>
    </source>
</evidence>
<feature type="compositionally biased region" description="Basic and acidic residues" evidence="1">
    <location>
        <begin position="270"/>
        <end position="280"/>
    </location>
</feature>
<dbReference type="Proteomes" id="UP000199370">
    <property type="component" value="Unassembled WGS sequence"/>
</dbReference>
<name>A0A1H0AVP0_9EURY</name>
<proteinExistence type="predicted"/>